<evidence type="ECO:0000313" key="2">
    <source>
        <dbReference type="Proteomes" id="UP000002654"/>
    </source>
</evidence>
<dbReference type="Gene3D" id="3.40.50.300">
    <property type="entry name" value="P-loop containing nucleotide triphosphate hydrolases"/>
    <property type="match status" value="1"/>
</dbReference>
<dbReference type="InterPro" id="IPR027417">
    <property type="entry name" value="P-loop_NTPase"/>
</dbReference>
<dbReference type="EMBL" id="FN869859">
    <property type="protein sequence ID" value="CCC81536.1"/>
    <property type="molecule type" value="Genomic_DNA"/>
</dbReference>
<dbReference type="STRING" id="768679.TTX_0882"/>
<dbReference type="eggNOG" id="arCOG03738">
    <property type="taxonomic scope" value="Archaea"/>
</dbReference>
<dbReference type="HOGENOM" id="CLU_1100998_0_0_2"/>
<organism evidence="1 2">
    <name type="scientific">Thermoproteus tenax (strain ATCC 35583 / DSM 2078 / JCM 9277 / NBRC 100435 / Kra 1)</name>
    <dbReference type="NCBI Taxonomy" id="768679"/>
    <lineage>
        <taxon>Archaea</taxon>
        <taxon>Thermoproteota</taxon>
        <taxon>Thermoprotei</taxon>
        <taxon>Thermoproteales</taxon>
        <taxon>Thermoproteaceae</taxon>
        <taxon>Thermoproteus</taxon>
    </lineage>
</organism>
<dbReference type="KEGG" id="ttn:TTX_0882"/>
<sequence length="252" mass="27755">MTCEIPTWPVARRGVKLMGRKWSVALEELTEMASRYPLSALIGRAGMGKTQVLYALCERVKCIYIDATELPDRSLSSLAAVVAWRLASEASSAKSKIVDVYRRYGFQGLLSLAQGDPSWTLAAALDLVSDRIVVALDEWMPSFEDPSFFQAASALHRIRNMSLSKASFVVAFLPEVFEKLAEKIPPLGNILASVAVQLPDYLDEEDAEAIVSSYCPDRVKSALTWLRSKPDATVRDLLMALTSAKALEIPIE</sequence>
<dbReference type="GeneID" id="11261776"/>
<dbReference type="Proteomes" id="UP000002654">
    <property type="component" value="Chromosome"/>
</dbReference>
<name>G4RPP1_THETK</name>
<dbReference type="OrthoDB" id="26002at2157"/>
<dbReference type="PaxDb" id="768679-TTX_0882"/>
<proteinExistence type="predicted"/>
<dbReference type="AlphaFoldDB" id="G4RPP1"/>
<protein>
    <submittedName>
        <fullName evidence="1">Uncharacterized protein</fullName>
    </submittedName>
</protein>
<dbReference type="RefSeq" id="WP_014126792.1">
    <property type="nucleotide sequence ID" value="NC_016070.1"/>
</dbReference>
<accession>G4RPP1</accession>
<dbReference type="PATRIC" id="fig|768679.9.peg.891"/>
<reference evidence="1 2" key="1">
    <citation type="journal article" date="2011" name="PLoS ONE">
        <title>The complete genome sequence of Thermoproteus tenax: a physiologically versatile member of the Crenarchaeota.</title>
        <authorList>
            <person name="Siebers B."/>
            <person name="Zaparty M."/>
            <person name="Raddatz G."/>
            <person name="Tjaden B."/>
            <person name="Albers S.V."/>
            <person name="Bell S.D."/>
            <person name="Blombach F."/>
            <person name="Kletzin A."/>
            <person name="Kyrpides N."/>
            <person name="Lanz C."/>
            <person name="Plagens A."/>
            <person name="Rampp M."/>
            <person name="Rosinus A."/>
            <person name="von Jan M."/>
            <person name="Makarova K.S."/>
            <person name="Klenk H.P."/>
            <person name="Schuster S.C."/>
            <person name="Hensel R."/>
        </authorList>
    </citation>
    <scope>NUCLEOTIDE SEQUENCE [LARGE SCALE GENOMIC DNA]</scope>
    <source>
        <strain evidence="2">ATCC 35583 / DSM 2078 / JCM 9277 / NBRC 100435 / Kra 1</strain>
    </source>
</reference>
<evidence type="ECO:0000313" key="1">
    <source>
        <dbReference type="EMBL" id="CCC81536.1"/>
    </source>
</evidence>
<dbReference type="SUPFAM" id="SSF52540">
    <property type="entry name" value="P-loop containing nucleoside triphosphate hydrolases"/>
    <property type="match status" value="1"/>
</dbReference>
<keyword evidence="2" id="KW-1185">Reference proteome</keyword>
<gene>
    <name evidence="1" type="ordered locus">TTX_0882</name>
</gene>